<feature type="region of interest" description="Disordered" evidence="6">
    <location>
        <begin position="519"/>
        <end position="545"/>
    </location>
</feature>
<dbReference type="FunFam" id="3.40.50.1000:FF:000015">
    <property type="entry name" value="CTD small phosphatase-like protein 2"/>
    <property type="match status" value="1"/>
</dbReference>
<keyword evidence="9" id="KW-1185">Reference proteome</keyword>
<evidence type="ECO:0000256" key="1">
    <source>
        <dbReference type="ARBA" id="ARBA00022801"/>
    </source>
</evidence>
<dbReference type="HOGENOM" id="CLU_052047_0_0_1"/>
<dbReference type="AlphaFoldDB" id="G1NCY4"/>
<dbReference type="FunCoup" id="G1NCY4">
    <property type="interactions" value="567"/>
</dbReference>
<feature type="compositionally biased region" description="Basic and acidic residues" evidence="6">
    <location>
        <begin position="363"/>
        <end position="382"/>
    </location>
</feature>
<evidence type="ECO:0000256" key="6">
    <source>
        <dbReference type="SAM" id="MobiDB-lite"/>
    </source>
</evidence>
<feature type="domain" description="FCP1 homology" evidence="7">
    <location>
        <begin position="586"/>
        <end position="745"/>
    </location>
</feature>
<comment type="function">
    <text evidence="3">Probable phosphatase.</text>
</comment>
<dbReference type="Pfam" id="PF03031">
    <property type="entry name" value="NIF"/>
    <property type="match status" value="1"/>
</dbReference>
<keyword evidence="5" id="KW-0175">Coiled coil</keyword>
<dbReference type="Gene3D" id="3.40.50.1000">
    <property type="entry name" value="HAD superfamily/HAD-like"/>
    <property type="match status" value="1"/>
</dbReference>
<dbReference type="InterPro" id="IPR023214">
    <property type="entry name" value="HAD_sf"/>
</dbReference>
<dbReference type="InterPro" id="IPR011948">
    <property type="entry name" value="Dullard_phosphatase"/>
</dbReference>
<dbReference type="NCBIfam" id="TIGR02251">
    <property type="entry name" value="HIF-SF_euk"/>
    <property type="match status" value="1"/>
</dbReference>
<gene>
    <name evidence="8" type="primary">CTDSPL2</name>
</gene>
<keyword evidence="2" id="KW-0904">Protein phosphatase</keyword>
<feature type="coiled-coil region" evidence="5">
    <location>
        <begin position="4"/>
        <end position="74"/>
    </location>
</feature>
<organism evidence="8 9">
    <name type="scientific">Meleagris gallopavo</name>
    <name type="common">Wild turkey</name>
    <dbReference type="NCBI Taxonomy" id="9103"/>
    <lineage>
        <taxon>Eukaryota</taxon>
        <taxon>Metazoa</taxon>
        <taxon>Chordata</taxon>
        <taxon>Craniata</taxon>
        <taxon>Vertebrata</taxon>
        <taxon>Euteleostomi</taxon>
        <taxon>Archelosauria</taxon>
        <taxon>Archosauria</taxon>
        <taxon>Dinosauria</taxon>
        <taxon>Saurischia</taxon>
        <taxon>Theropoda</taxon>
        <taxon>Coelurosauria</taxon>
        <taxon>Aves</taxon>
        <taxon>Neognathae</taxon>
        <taxon>Galloanserae</taxon>
        <taxon>Galliformes</taxon>
        <taxon>Phasianidae</taxon>
        <taxon>Meleagridinae</taxon>
        <taxon>Meleagris</taxon>
    </lineage>
</organism>
<dbReference type="PROSITE" id="PS50969">
    <property type="entry name" value="FCP1"/>
    <property type="match status" value="1"/>
</dbReference>
<feature type="region of interest" description="Disordered" evidence="6">
    <location>
        <begin position="106"/>
        <end position="206"/>
    </location>
</feature>
<dbReference type="GO" id="GO:0005634">
    <property type="term" value="C:nucleus"/>
    <property type="evidence" value="ECO:0007669"/>
    <property type="project" value="UniProtKB-ARBA"/>
</dbReference>
<evidence type="ECO:0000313" key="9">
    <source>
        <dbReference type="Proteomes" id="UP000001645"/>
    </source>
</evidence>
<evidence type="ECO:0000256" key="2">
    <source>
        <dbReference type="ARBA" id="ARBA00022912"/>
    </source>
</evidence>
<dbReference type="InParanoid" id="G1NCY4"/>
<feature type="region of interest" description="Disordered" evidence="6">
    <location>
        <begin position="308"/>
        <end position="441"/>
    </location>
</feature>
<reference evidence="8 9" key="1">
    <citation type="journal article" date="2010" name="PLoS Biol.">
        <title>Multi-platform next-generation sequencing of the domestic turkey (Meleagris gallopavo): genome assembly and analysis.</title>
        <authorList>
            <person name="Dalloul R.A."/>
            <person name="Long J.A."/>
            <person name="Zimin A.V."/>
            <person name="Aslam L."/>
            <person name="Beal K."/>
            <person name="Blomberg L.A."/>
            <person name="Bouffard P."/>
            <person name="Burt D.W."/>
            <person name="Crasta O."/>
            <person name="Crooijmans R.P."/>
            <person name="Cooper K."/>
            <person name="Coulombe R.A."/>
            <person name="De S."/>
            <person name="Delany M.E."/>
            <person name="Dodgson J.B."/>
            <person name="Dong J.J."/>
            <person name="Evans C."/>
            <person name="Frederickson K.M."/>
            <person name="Flicek P."/>
            <person name="Florea L."/>
            <person name="Folkerts O."/>
            <person name="Groenen M.A."/>
            <person name="Harkins T.T."/>
            <person name="Herrero J."/>
            <person name="Hoffmann S."/>
            <person name="Megens H.J."/>
            <person name="Jiang A."/>
            <person name="de Jong P."/>
            <person name="Kaiser P."/>
            <person name="Kim H."/>
            <person name="Kim K.W."/>
            <person name="Kim S."/>
            <person name="Langenberger D."/>
            <person name="Lee M.K."/>
            <person name="Lee T."/>
            <person name="Mane S."/>
            <person name="Marcais G."/>
            <person name="Marz M."/>
            <person name="McElroy A.P."/>
            <person name="Modise T."/>
            <person name="Nefedov M."/>
            <person name="Notredame C."/>
            <person name="Paton I.R."/>
            <person name="Payne W.S."/>
            <person name="Pertea G."/>
            <person name="Prickett D."/>
            <person name="Puiu D."/>
            <person name="Qioa D."/>
            <person name="Raineri E."/>
            <person name="Ruffier M."/>
            <person name="Salzberg S.L."/>
            <person name="Schatz M.C."/>
            <person name="Scheuring C."/>
            <person name="Schmidt C.J."/>
            <person name="Schroeder S."/>
            <person name="Searle S.M."/>
            <person name="Smith E.J."/>
            <person name="Smith J."/>
            <person name="Sonstegard T.S."/>
            <person name="Stadler P.F."/>
            <person name="Tafer H."/>
            <person name="Tu Z.J."/>
            <person name="Van Tassell C.P."/>
            <person name="Vilella A.J."/>
            <person name="Williams K.P."/>
            <person name="Yorke J.A."/>
            <person name="Zhang L."/>
            <person name="Zhang H.B."/>
            <person name="Zhang X."/>
            <person name="Zhang Y."/>
            <person name="Reed K.M."/>
        </authorList>
    </citation>
    <scope>NUCLEOTIDE SEQUENCE [LARGE SCALE GENOMIC DNA]</scope>
</reference>
<dbReference type="Bgee" id="ENSMGAG00000010285">
    <property type="expression patterns" value="Expressed in thymus and 17 other cell types or tissues"/>
</dbReference>
<sequence length="769" mass="87022">MADIHRLKEQLAELRQEFIRQEDQLHEYKKNNTYLMRRLEYDSLQCGQQIKEMRMQHEENMKKLMDQIVREQKATQRIQSIKDAEINPNGDDQAVSKTVPEMEVKNAENNELPSDRGVNGKEKVKPGGDAGMPEIEDNDPAKAEDTPTAIKKPLISAPRSDNHQSVLNPPTEQPHAPNLAPGLHSDNDGNADIAKEVPPNSLQHLNFGENMESQNENKIEADHIDLQKSRAVDLQKLKQSRFFDENESPVDPQQGSKLADYNGDDGNVGEYEADKQAELAYNEEEDGDGGEEDVQALHVVLMKMRLRTRKASQQSNAIHAQRAQRAKRKHSEVEESLPVGGGKPQKNETGLLSSIKKFIKGSTPKEERENPAKRSRIERDIDNNLITSTPQTGEKPNKQISRVRRKGQVNGEAGSYEMTNQHVKQNGKLEDNPATGSPPRTTLLGTIFSPVFNFFSPANKNGTSGSDSPGQAVEAEEIVKQLDMEQVDEITTSTATSTNGAAYTSQAVQVRSTVNNGLEEVEETNDRDLPPLTAPVSPDSGYSSAHAEATYEEDWEVFDPYYFIKHVPPLTEEQLNRKPALPLKTRSTPEFSLVLDLDETLVHCSLNELEDAALTFPVLFQDVIYQVYVRLRPFFREFLERMSQIYEIILFTASKKVYADKLLNILDPKKQLVRHRLFREHCVCVQGNYIKDLNILGRDLSKTIIIDNSPQAFAYQLSNGIPIESWFMDKNDNELLKLIPFLEKLVELNEDVRPHIRDRFRLHDLLPPD</sequence>
<dbReference type="Ensembl" id="ENSMGAT00000011520.3">
    <property type="protein sequence ID" value="ENSMGAP00000010659.3"/>
    <property type="gene ID" value="ENSMGAG00000010285.2"/>
</dbReference>
<evidence type="ECO:0000313" key="8">
    <source>
        <dbReference type="Ensembl" id="ENSMGAP00000010659.3"/>
    </source>
</evidence>
<comment type="similarity">
    <text evidence="4">Belongs to the CTDSPL2 family.</text>
</comment>
<evidence type="ECO:0000256" key="3">
    <source>
        <dbReference type="ARBA" id="ARBA00037324"/>
    </source>
</evidence>
<accession>G1NCY4</accession>
<dbReference type="GO" id="GO:0004721">
    <property type="term" value="F:phosphoprotein phosphatase activity"/>
    <property type="evidence" value="ECO:0007669"/>
    <property type="project" value="UniProtKB-KW"/>
</dbReference>
<dbReference type="GeneTree" id="ENSGT01040000240503"/>
<name>G1NCY4_MELGA</name>
<reference evidence="8" key="3">
    <citation type="submission" date="2025-09" db="UniProtKB">
        <authorList>
            <consortium name="Ensembl"/>
        </authorList>
    </citation>
    <scope>IDENTIFICATION</scope>
</reference>
<keyword evidence="1" id="KW-0378">Hydrolase</keyword>
<protein>
    <submittedName>
        <fullName evidence="8">CTD small phosphatase like 2</fullName>
    </submittedName>
</protein>
<dbReference type="PANTHER" id="PTHR12210">
    <property type="entry name" value="DULLARD PROTEIN PHOSPHATASE"/>
    <property type="match status" value="1"/>
</dbReference>
<dbReference type="SUPFAM" id="SSF56784">
    <property type="entry name" value="HAD-like"/>
    <property type="match status" value="1"/>
</dbReference>
<dbReference type="InterPro" id="IPR050365">
    <property type="entry name" value="TIM50"/>
</dbReference>
<feature type="region of interest" description="Disordered" evidence="6">
    <location>
        <begin position="240"/>
        <end position="270"/>
    </location>
</feature>
<evidence type="ECO:0000259" key="7">
    <source>
        <dbReference type="PROSITE" id="PS50969"/>
    </source>
</evidence>
<dbReference type="SMART" id="SM00577">
    <property type="entry name" value="CPDc"/>
    <property type="match status" value="1"/>
</dbReference>
<feature type="compositionally biased region" description="Polar residues" evidence="6">
    <location>
        <begin position="384"/>
        <end position="400"/>
    </location>
</feature>
<reference evidence="8" key="2">
    <citation type="submission" date="2025-08" db="UniProtKB">
        <authorList>
            <consortium name="Ensembl"/>
        </authorList>
    </citation>
    <scope>IDENTIFICATION</scope>
</reference>
<dbReference type="Proteomes" id="UP000001645">
    <property type="component" value="Chromosome 12"/>
</dbReference>
<evidence type="ECO:0000256" key="4">
    <source>
        <dbReference type="ARBA" id="ARBA00038355"/>
    </source>
</evidence>
<dbReference type="OrthoDB" id="277011at2759"/>
<evidence type="ECO:0000256" key="5">
    <source>
        <dbReference type="SAM" id="Coils"/>
    </source>
</evidence>
<dbReference type="InterPro" id="IPR036412">
    <property type="entry name" value="HAD-like_sf"/>
</dbReference>
<proteinExistence type="inferred from homology"/>
<dbReference type="CDD" id="cd07521">
    <property type="entry name" value="HAD_FCP1-like"/>
    <property type="match status" value="1"/>
</dbReference>
<dbReference type="InterPro" id="IPR004274">
    <property type="entry name" value="FCP1_dom"/>
</dbReference>